<evidence type="ECO:0000256" key="3">
    <source>
        <dbReference type="ARBA" id="ARBA00023172"/>
    </source>
</evidence>
<dbReference type="InterPro" id="IPR011010">
    <property type="entry name" value="DNA_brk_join_enz"/>
</dbReference>
<comment type="caution">
    <text evidence="6">The sequence shown here is derived from an EMBL/GenBank/DDBJ whole genome shotgun (WGS) entry which is preliminary data.</text>
</comment>
<sequence>MKTNFSLLFYMKKQKNYTKGVVPIYIRITVNGKRAESATGRSCEPDRWNGKSGRSIGTKEDSRSLNSFLDQLQNMVYDAHASLIKAGHNITANSIKNRFIGREDKSQTLLQAVIEHNQKVEALVGKEFVQGTLNTYKVLKKHLEIFLPFKYNVKDIDMRNVDIAFLNEFDYYLRSEKSCANNYTVKMIKNLGKIINICFENGHIQTNPFACYKGRTKKVDRYFLNQEEIQIIADKKFVSERLDIIRDVFLFCCFTGLAYSDVQKLEISHVNKGIDGEQWIIKNRQKTNVRSAIPLLPSAVTIIEKYKNHPASVNRGFVFPVPSNQKMNEYLKEIEERCEIGKKLTSHIARHTFATTVTLLNGVPIESVSQMLGHTNIRTTQHYAKILDIKVGADMALLKKKLAII</sequence>
<keyword evidence="2" id="KW-0238">DNA-binding</keyword>
<keyword evidence="3" id="KW-0233">DNA recombination</keyword>
<dbReference type="InterPro" id="IPR050090">
    <property type="entry name" value="Tyrosine_recombinase_XerCD"/>
</dbReference>
<dbReference type="InterPro" id="IPR013762">
    <property type="entry name" value="Integrase-like_cat_sf"/>
</dbReference>
<dbReference type="SUPFAM" id="SSF56349">
    <property type="entry name" value="DNA breaking-rejoining enzymes"/>
    <property type="match status" value="1"/>
</dbReference>
<evidence type="ECO:0000256" key="4">
    <source>
        <dbReference type="SAM" id="MobiDB-lite"/>
    </source>
</evidence>
<feature type="region of interest" description="Disordered" evidence="4">
    <location>
        <begin position="36"/>
        <end position="59"/>
    </location>
</feature>
<evidence type="ECO:0000256" key="1">
    <source>
        <dbReference type="ARBA" id="ARBA00008857"/>
    </source>
</evidence>
<dbReference type="PANTHER" id="PTHR30349">
    <property type="entry name" value="PHAGE INTEGRASE-RELATED"/>
    <property type="match status" value="1"/>
</dbReference>
<proteinExistence type="inferred from homology"/>
<dbReference type="Gene3D" id="1.10.150.130">
    <property type="match status" value="1"/>
</dbReference>
<reference evidence="6 7" key="1">
    <citation type="submission" date="2019-04" db="EMBL/GenBank/DDBJ databases">
        <title>Pedobacter sp. AR-2-6 sp. nov., isolated from Arctic soil.</title>
        <authorList>
            <person name="Dahal R.H."/>
            <person name="Kim D.-U."/>
        </authorList>
    </citation>
    <scope>NUCLEOTIDE SEQUENCE [LARGE SCALE GENOMIC DNA]</scope>
    <source>
        <strain evidence="6 7">AR-2-6</strain>
    </source>
</reference>
<dbReference type="InterPro" id="IPR035386">
    <property type="entry name" value="Arm-DNA-bind_5"/>
</dbReference>
<dbReference type="InterPro" id="IPR025269">
    <property type="entry name" value="SAM-like_dom"/>
</dbReference>
<evidence type="ECO:0000256" key="2">
    <source>
        <dbReference type="ARBA" id="ARBA00023125"/>
    </source>
</evidence>
<dbReference type="GO" id="GO:0006310">
    <property type="term" value="P:DNA recombination"/>
    <property type="evidence" value="ECO:0007669"/>
    <property type="project" value="UniProtKB-KW"/>
</dbReference>
<dbReference type="CDD" id="cd01185">
    <property type="entry name" value="INTN1_C_like"/>
    <property type="match status" value="1"/>
</dbReference>
<dbReference type="GO" id="GO:0015074">
    <property type="term" value="P:DNA integration"/>
    <property type="evidence" value="ECO:0007669"/>
    <property type="project" value="InterPro"/>
</dbReference>
<dbReference type="PROSITE" id="PS51898">
    <property type="entry name" value="TYR_RECOMBINASE"/>
    <property type="match status" value="1"/>
</dbReference>
<keyword evidence="7" id="KW-1185">Reference proteome</keyword>
<dbReference type="Proteomes" id="UP000310477">
    <property type="component" value="Unassembled WGS sequence"/>
</dbReference>
<organism evidence="6 7">
    <name type="scientific">Pedobacter cryotolerans</name>
    <dbReference type="NCBI Taxonomy" id="2571270"/>
    <lineage>
        <taxon>Bacteria</taxon>
        <taxon>Pseudomonadati</taxon>
        <taxon>Bacteroidota</taxon>
        <taxon>Sphingobacteriia</taxon>
        <taxon>Sphingobacteriales</taxon>
        <taxon>Sphingobacteriaceae</taxon>
        <taxon>Pedobacter</taxon>
    </lineage>
</organism>
<evidence type="ECO:0000313" key="6">
    <source>
        <dbReference type="EMBL" id="TKC03595.1"/>
    </source>
</evidence>
<name>A0A4U1CC22_9SPHI</name>
<dbReference type="Gene3D" id="1.10.443.10">
    <property type="entry name" value="Intergrase catalytic core"/>
    <property type="match status" value="1"/>
</dbReference>
<dbReference type="Pfam" id="PF17293">
    <property type="entry name" value="Arm-DNA-bind_5"/>
    <property type="match status" value="1"/>
</dbReference>
<evidence type="ECO:0000313" key="7">
    <source>
        <dbReference type="Proteomes" id="UP000310477"/>
    </source>
</evidence>
<evidence type="ECO:0000259" key="5">
    <source>
        <dbReference type="PROSITE" id="PS51898"/>
    </source>
</evidence>
<dbReference type="OrthoDB" id="892893at2"/>
<dbReference type="Pfam" id="PF13102">
    <property type="entry name" value="Phage_int_SAM_5"/>
    <property type="match status" value="1"/>
</dbReference>
<feature type="domain" description="Tyr recombinase" evidence="5">
    <location>
        <begin position="219"/>
        <end position="397"/>
    </location>
</feature>
<dbReference type="EMBL" id="SWBO01000001">
    <property type="protein sequence ID" value="TKC03595.1"/>
    <property type="molecule type" value="Genomic_DNA"/>
</dbReference>
<dbReference type="Pfam" id="PF00589">
    <property type="entry name" value="Phage_integrase"/>
    <property type="match status" value="1"/>
</dbReference>
<dbReference type="PANTHER" id="PTHR30349:SF64">
    <property type="entry name" value="PROPHAGE INTEGRASE INTD-RELATED"/>
    <property type="match status" value="1"/>
</dbReference>
<dbReference type="AlphaFoldDB" id="A0A4U1CC22"/>
<comment type="similarity">
    <text evidence="1">Belongs to the 'phage' integrase family.</text>
</comment>
<gene>
    <name evidence="6" type="ORF">FA045_00700</name>
</gene>
<dbReference type="InterPro" id="IPR010998">
    <property type="entry name" value="Integrase_recombinase_N"/>
</dbReference>
<dbReference type="InterPro" id="IPR002104">
    <property type="entry name" value="Integrase_catalytic"/>
</dbReference>
<dbReference type="GO" id="GO:0003677">
    <property type="term" value="F:DNA binding"/>
    <property type="evidence" value="ECO:0007669"/>
    <property type="project" value="UniProtKB-KW"/>
</dbReference>
<protein>
    <submittedName>
        <fullName evidence="6">Site-specific integrase</fullName>
    </submittedName>
</protein>
<accession>A0A4U1CC22</accession>